<evidence type="ECO:0000313" key="3">
    <source>
        <dbReference type="RefSeq" id="XP_042631890.1"/>
    </source>
</evidence>
<dbReference type="OrthoDB" id="8936501at2759"/>
<feature type="compositionally biased region" description="Low complexity" evidence="2">
    <location>
        <begin position="564"/>
        <end position="580"/>
    </location>
</feature>
<feature type="region of interest" description="Disordered" evidence="2">
    <location>
        <begin position="249"/>
        <end position="278"/>
    </location>
</feature>
<proteinExistence type="predicted"/>
<evidence type="ECO:0000256" key="1">
    <source>
        <dbReference type="SAM" id="Coils"/>
    </source>
</evidence>
<dbReference type="RefSeq" id="XP_042631890.1">
    <property type="nucleotide sequence ID" value="XM_042775956.1"/>
</dbReference>
<sequence length="629" mass="71133">MSRSSSTDAHWDRLESWLSAITGTLLSEAAGGLQHLSREQLDDNLGALMSHDPTQDYSHKDLIKIIGPLSHNLLAQAKLNEASISRMEQEAAVLKLQAEEAQRNLVLAQSQLDQHQHQHRTADEKDQELQEEIEELQKALTDLRVDKACREHYEKDTIEELSEKLQQAEALLRRAETELKERDARAKACEGHLQSSWAEVRALAQQRDDLKDELDIVHRELKHAYRLQSDSEREMHTTEFPLTSRLIPPSQELPLRKGGESPLLKTSPASIPEPPAAERGWEPFQRLSSSHGVSPKELDKLARNIPTFTPNPAGGHDVHAYLKDIDFHLQTVANATARDRLYLLRITSSREVRSFLDRQPEMVKVDCQQLEQALIKEFSDPESEQGLITAMDLKQGRQETTQAYYNRLRQAYFGARNEPGMEDDFNFKTLFLRNLHPTVSHHLGVLACPRTMSTQQLRDLAHKAYSKQRTAAGKTGKRPTICPVANQSSELALEGAGPSHSDQPVNTMARSFPASREQRGHGGARPKHQTGHTERSWNRSQPPLNRKGGATWEARRRPKGNRHSAAQASSSDCQQQNSSQHTLDKPKYKLSAEQNREATSESAAIMRLLKELLQKKHYKGDKRDESDQL</sequence>
<gene>
    <name evidence="3 4 5" type="primary">LOC122148726</name>
</gene>
<dbReference type="RefSeq" id="XP_042631891.1">
    <property type="nucleotide sequence ID" value="XM_042775957.1"/>
</dbReference>
<feature type="coiled-coil region" evidence="1">
    <location>
        <begin position="84"/>
        <end position="220"/>
    </location>
</feature>
<dbReference type="KEGG" id="ccar:122148726"/>
<dbReference type="Proteomes" id="UP001155660">
    <property type="component" value="Chromosome A19"/>
</dbReference>
<name>A0A9Q9Z4I7_CYPCA</name>
<feature type="region of interest" description="Disordered" evidence="2">
    <location>
        <begin position="512"/>
        <end position="600"/>
    </location>
</feature>
<reference evidence="3 4" key="1">
    <citation type="submission" date="2025-04" db="UniProtKB">
        <authorList>
            <consortium name="RefSeq"/>
        </authorList>
    </citation>
    <scope>IDENTIFICATION</scope>
    <source>
        <tissue evidence="3 4">Muscle</tissue>
    </source>
</reference>
<evidence type="ECO:0000313" key="4">
    <source>
        <dbReference type="RefSeq" id="XP_042631891.1"/>
    </source>
</evidence>
<dbReference type="GeneID" id="122148726"/>
<evidence type="ECO:0000313" key="5">
    <source>
        <dbReference type="RefSeq" id="XP_042631892.1"/>
    </source>
</evidence>
<evidence type="ECO:0000256" key="2">
    <source>
        <dbReference type="SAM" id="MobiDB-lite"/>
    </source>
</evidence>
<organism evidence="4">
    <name type="scientific">Cyprinus carpio</name>
    <name type="common">Common carp</name>
    <dbReference type="NCBI Taxonomy" id="7962"/>
    <lineage>
        <taxon>Eukaryota</taxon>
        <taxon>Metazoa</taxon>
        <taxon>Chordata</taxon>
        <taxon>Craniata</taxon>
        <taxon>Vertebrata</taxon>
        <taxon>Euteleostomi</taxon>
        <taxon>Actinopterygii</taxon>
        <taxon>Neopterygii</taxon>
        <taxon>Teleostei</taxon>
        <taxon>Ostariophysi</taxon>
        <taxon>Cypriniformes</taxon>
        <taxon>Cyprinidae</taxon>
        <taxon>Cyprininae</taxon>
        <taxon>Cyprinus</taxon>
    </lineage>
</organism>
<dbReference type="RefSeq" id="XP_042631892.1">
    <property type="nucleotide sequence ID" value="XM_042775958.1"/>
</dbReference>
<dbReference type="AlphaFoldDB" id="A0A9Q9Z4I7"/>
<feature type="region of interest" description="Disordered" evidence="2">
    <location>
        <begin position="462"/>
        <end position="482"/>
    </location>
</feature>
<accession>A0A9Q9Z4I7</accession>
<keyword evidence="1" id="KW-0175">Coiled coil</keyword>
<protein>
    <submittedName>
        <fullName evidence="3 4">Uncharacterized protein LOC122148726</fullName>
    </submittedName>
</protein>